<keyword evidence="3 6" id="KW-0479">Metal-binding</keyword>
<keyword evidence="5 6" id="KW-0408">Iron</keyword>
<dbReference type="GeneID" id="18913144"/>
<comment type="cofactor">
    <cofactor evidence="1 6">
        <name>heme</name>
        <dbReference type="ChEBI" id="CHEBI:30413"/>
    </cofactor>
</comment>
<evidence type="ECO:0000256" key="6">
    <source>
        <dbReference type="PIRSR" id="PIRSR602403-1"/>
    </source>
</evidence>
<dbReference type="InterPro" id="IPR002403">
    <property type="entry name" value="Cyt_P450_E_grp-IV"/>
</dbReference>
<dbReference type="PRINTS" id="PR00465">
    <property type="entry name" value="EP450IV"/>
</dbReference>
<dbReference type="HOGENOM" id="CLU_536500_0_0_1"/>
<feature type="binding site" description="axial binding residue" evidence="6">
    <location>
        <position position="451"/>
    </location>
    <ligand>
        <name>heme</name>
        <dbReference type="ChEBI" id="CHEBI:30413"/>
    </ligand>
    <ligandPart>
        <name>Fe</name>
        <dbReference type="ChEBI" id="CHEBI:18248"/>
    </ligandPart>
</feature>
<dbReference type="PANTHER" id="PTHR46206">
    <property type="entry name" value="CYTOCHROME P450"/>
    <property type="match status" value="1"/>
</dbReference>
<evidence type="ECO:0000313" key="8">
    <source>
        <dbReference type="Proteomes" id="UP000008370"/>
    </source>
</evidence>
<dbReference type="GO" id="GO:0004497">
    <property type="term" value="F:monooxygenase activity"/>
    <property type="evidence" value="ECO:0007669"/>
    <property type="project" value="InterPro"/>
</dbReference>
<accession>K5VM13</accession>
<dbReference type="KEGG" id="pco:PHACADRAFT_211727"/>
<dbReference type="InParanoid" id="K5VM13"/>
<reference evidence="7 8" key="1">
    <citation type="journal article" date="2012" name="BMC Genomics">
        <title>Comparative genomics of the white-rot fungi, Phanerochaete carnosa and P. chrysosporium, to elucidate the genetic basis of the distinct wood types they colonize.</title>
        <authorList>
            <person name="Suzuki H."/>
            <person name="MacDonald J."/>
            <person name="Syed K."/>
            <person name="Salamov A."/>
            <person name="Hori C."/>
            <person name="Aerts A."/>
            <person name="Henrissat B."/>
            <person name="Wiebenga A."/>
            <person name="vanKuyk P.A."/>
            <person name="Barry K."/>
            <person name="Lindquist E."/>
            <person name="LaButti K."/>
            <person name="Lapidus A."/>
            <person name="Lucas S."/>
            <person name="Coutinho P."/>
            <person name="Gong Y."/>
            <person name="Samejima M."/>
            <person name="Mahadevan R."/>
            <person name="Abou-Zaid M."/>
            <person name="de Vries R.P."/>
            <person name="Igarashi K."/>
            <person name="Yadav J.S."/>
            <person name="Grigoriev I.V."/>
            <person name="Master E.R."/>
        </authorList>
    </citation>
    <scope>NUCLEOTIDE SEQUENCE [LARGE SCALE GENOMIC DNA]</scope>
    <source>
        <strain evidence="7 8">HHB-10118-sp</strain>
    </source>
</reference>
<evidence type="ECO:0000313" key="7">
    <source>
        <dbReference type="EMBL" id="EKM52473.1"/>
    </source>
</evidence>
<evidence type="ECO:0000256" key="1">
    <source>
        <dbReference type="ARBA" id="ARBA00001971"/>
    </source>
</evidence>
<dbReference type="Pfam" id="PF00067">
    <property type="entry name" value="p450"/>
    <property type="match status" value="1"/>
</dbReference>
<evidence type="ECO:0000256" key="2">
    <source>
        <dbReference type="ARBA" id="ARBA00010617"/>
    </source>
</evidence>
<comment type="similarity">
    <text evidence="2">Belongs to the cytochrome P450 family.</text>
</comment>
<dbReference type="Gene3D" id="1.10.630.10">
    <property type="entry name" value="Cytochrome P450"/>
    <property type="match status" value="1"/>
</dbReference>
<evidence type="ECO:0000256" key="3">
    <source>
        <dbReference type="ARBA" id="ARBA00022723"/>
    </source>
</evidence>
<keyword evidence="6" id="KW-0349">Heme</keyword>
<keyword evidence="8" id="KW-1185">Reference proteome</keyword>
<proteinExistence type="inferred from homology"/>
<dbReference type="GO" id="GO:0020037">
    <property type="term" value="F:heme binding"/>
    <property type="evidence" value="ECO:0007669"/>
    <property type="project" value="InterPro"/>
</dbReference>
<evidence type="ECO:0008006" key="9">
    <source>
        <dbReference type="Google" id="ProtNLM"/>
    </source>
</evidence>
<dbReference type="Proteomes" id="UP000008370">
    <property type="component" value="Unassembled WGS sequence"/>
</dbReference>
<organism evidence="7 8">
    <name type="scientific">Phanerochaete carnosa (strain HHB-10118-sp)</name>
    <name type="common">White-rot fungus</name>
    <name type="synonym">Peniophora carnosa</name>
    <dbReference type="NCBI Taxonomy" id="650164"/>
    <lineage>
        <taxon>Eukaryota</taxon>
        <taxon>Fungi</taxon>
        <taxon>Dikarya</taxon>
        <taxon>Basidiomycota</taxon>
        <taxon>Agaricomycotina</taxon>
        <taxon>Agaricomycetes</taxon>
        <taxon>Polyporales</taxon>
        <taxon>Phanerochaetaceae</taxon>
        <taxon>Phanerochaete</taxon>
    </lineage>
</organism>
<dbReference type="GO" id="GO:0016705">
    <property type="term" value="F:oxidoreductase activity, acting on paired donors, with incorporation or reduction of molecular oxygen"/>
    <property type="evidence" value="ECO:0007669"/>
    <property type="project" value="InterPro"/>
</dbReference>
<dbReference type="SUPFAM" id="SSF48264">
    <property type="entry name" value="Cytochrome P450"/>
    <property type="match status" value="1"/>
</dbReference>
<dbReference type="GO" id="GO:0005506">
    <property type="term" value="F:iron ion binding"/>
    <property type="evidence" value="ECO:0007669"/>
    <property type="project" value="InterPro"/>
</dbReference>
<evidence type="ECO:0000256" key="5">
    <source>
        <dbReference type="ARBA" id="ARBA00023004"/>
    </source>
</evidence>
<dbReference type="InterPro" id="IPR001128">
    <property type="entry name" value="Cyt_P450"/>
</dbReference>
<keyword evidence="4" id="KW-0560">Oxidoreductase</keyword>
<dbReference type="PANTHER" id="PTHR46206:SF7">
    <property type="entry name" value="P450, PUTATIVE (EUROFUNG)-RELATED"/>
    <property type="match status" value="1"/>
</dbReference>
<evidence type="ECO:0000256" key="4">
    <source>
        <dbReference type="ARBA" id="ARBA00023002"/>
    </source>
</evidence>
<gene>
    <name evidence="7" type="ORF">PHACADRAFT_211727</name>
</gene>
<sequence>MSSLSHFTPLLRKPFSISISVSRREFLLLLLPFCALTVHHPPIVDIPADDIFNKPLEAYETALRNHGPVIGVRRKGRLEYILGREYTKYLFADDKNLSFEEGVATVLNLRFILAIRGGKFFKDVDRLVASGMIPRIEGITNRIFPIFMKHATGLVNDGRQRGEHVDFFAHAHHSIAESMLTVVMGEQYVNDQHLSIIEDMAHDIANMTGIYQNLSYFARTFPWLWRIANWTRIIFGTLLYRYFFVLGPHIWRELRHNTFVPLSRSEKEHDSDEPLLHFMGRMFAREDGTVSVADTLWSACLVLSLIFASVHQTAVVAVWVMYELAARPSYIPAIQDELMAIVEPQADGTHHLSYESLRNARYLDSFIREVMRLKGDTLGVCRQTVQDTPMGDYVIPKGHLVIPMASLSHRSTEYHGEDAELFDGFRWVEENQPAVMVSPAYFPFGLNRWACPGRVLAVAEMKMIALTILSLAHPILEGGKYTVVDPLNITSVQPAGKLFLSPLAQPLI</sequence>
<dbReference type="InterPro" id="IPR036396">
    <property type="entry name" value="Cyt_P450_sf"/>
</dbReference>
<dbReference type="EMBL" id="JH930475">
    <property type="protein sequence ID" value="EKM52473.1"/>
    <property type="molecule type" value="Genomic_DNA"/>
</dbReference>
<name>K5VM13_PHACS</name>
<dbReference type="OrthoDB" id="1844152at2759"/>
<dbReference type="AlphaFoldDB" id="K5VM13"/>
<dbReference type="RefSeq" id="XP_007398817.1">
    <property type="nucleotide sequence ID" value="XM_007398755.1"/>
</dbReference>
<protein>
    <recommendedName>
        <fullName evidence="9">Cytochrome P450</fullName>
    </recommendedName>
</protein>